<comment type="caution">
    <text evidence="1">The sequence shown here is derived from an EMBL/GenBank/DDBJ whole genome shotgun (WGS) entry which is preliminary data.</text>
</comment>
<protein>
    <submittedName>
        <fullName evidence="1">Uncharacterized protein</fullName>
    </submittedName>
</protein>
<proteinExistence type="predicted"/>
<dbReference type="EMBL" id="JASBWS010000019">
    <property type="protein sequence ID" value="KAJ9111284.1"/>
    <property type="molecule type" value="Genomic_DNA"/>
</dbReference>
<gene>
    <name evidence="1" type="ORF">QFC20_002575</name>
</gene>
<organism evidence="1 2">
    <name type="scientific">Naganishia adeliensis</name>
    <dbReference type="NCBI Taxonomy" id="92952"/>
    <lineage>
        <taxon>Eukaryota</taxon>
        <taxon>Fungi</taxon>
        <taxon>Dikarya</taxon>
        <taxon>Basidiomycota</taxon>
        <taxon>Agaricomycotina</taxon>
        <taxon>Tremellomycetes</taxon>
        <taxon>Filobasidiales</taxon>
        <taxon>Filobasidiaceae</taxon>
        <taxon>Naganishia</taxon>
    </lineage>
</organism>
<keyword evidence="2" id="KW-1185">Reference proteome</keyword>
<accession>A0ACC2WJD7</accession>
<evidence type="ECO:0000313" key="2">
    <source>
        <dbReference type="Proteomes" id="UP001230649"/>
    </source>
</evidence>
<evidence type="ECO:0000313" key="1">
    <source>
        <dbReference type="EMBL" id="KAJ9111284.1"/>
    </source>
</evidence>
<sequence length="625" mass="68849">MTPSKYDGSKGTADIQVTAHDLSPHSKFDAHPATRALTYHPTPSVQRYPPSSSTPFNALPAMDQIITGTDSPLIGMMPDLGDDITPFPSPAMGALKLGEEDFGELSIEDGLDEDKVVSEEEAAQAQKLKGQANTAFSQQHYPEAIELFTQAIRLNPRESVFFGNRAMARMKLEEYGGAVADTTKAIELDPKNVKAYYRRALSRLAILQPTLAVPDFKHVLKLDPGNKLAREQLDAAVKLIRRIEFEKAIAVGDSESTSAKILRMITSDSVPMDTSYTGPMPEYDSATKRYKPTKEFVEGMIQMFKDGGKLPKRIVFEIVLGCKEILDQESSLVEVDIGKGVKCDIVGDTHGQFYDLCNLLTMLTPPSETHAILFNGDFVDRGSWSVEVALTLFAYKWLYPKRIFLNRGNHETSDMNKVYGFEGECKAKHGELTYKLFADVFTALPMATLLSASQPPSNLKSEGSKPAILSPEGKKRYFVVHGGLFSKDGVTLDDVRKIQRYGKQPGQEGLMCELLWTDPQEAPGRGPSKRGVGVGFGPDVTRRWCEANNVTAVIRSHEVRADGYAIEHDGLCITTFSCPNYCDSTGNKAAYVRMQDDGQLSYHQFDAVPHPPIKPMAYSGGFSGM</sequence>
<name>A0ACC2WJD7_9TREE</name>
<dbReference type="Proteomes" id="UP001230649">
    <property type="component" value="Unassembled WGS sequence"/>
</dbReference>
<reference evidence="1" key="1">
    <citation type="submission" date="2023-04" db="EMBL/GenBank/DDBJ databases">
        <title>Draft Genome sequencing of Naganishia species isolated from polar environments using Oxford Nanopore Technology.</title>
        <authorList>
            <person name="Leo P."/>
            <person name="Venkateswaran K."/>
        </authorList>
    </citation>
    <scope>NUCLEOTIDE SEQUENCE</scope>
    <source>
        <strain evidence="1">MNA-CCFEE 5262</strain>
    </source>
</reference>